<evidence type="ECO:0000256" key="1">
    <source>
        <dbReference type="SAM" id="MobiDB-lite"/>
    </source>
</evidence>
<dbReference type="EMBL" id="SFCC01000012">
    <property type="protein sequence ID" value="RZQ61558.1"/>
    <property type="molecule type" value="Genomic_DNA"/>
</dbReference>
<feature type="compositionally biased region" description="Pro residues" evidence="1">
    <location>
        <begin position="11"/>
        <end position="30"/>
    </location>
</feature>
<comment type="caution">
    <text evidence="2">The sequence shown here is derived from an EMBL/GenBank/DDBJ whole genome shotgun (WGS) entry which is preliminary data.</text>
</comment>
<feature type="region of interest" description="Disordered" evidence="1">
    <location>
        <begin position="134"/>
        <end position="162"/>
    </location>
</feature>
<reference evidence="2 3" key="1">
    <citation type="submission" date="2019-02" db="EMBL/GenBank/DDBJ databases">
        <title>Draft genome sequence of Amycolatopsis sp. 8-3EHSu isolated from roots of Suaeda maritima.</title>
        <authorList>
            <person name="Duangmal K."/>
            <person name="Chantavorakit T."/>
        </authorList>
    </citation>
    <scope>NUCLEOTIDE SEQUENCE [LARGE SCALE GENOMIC DNA]</scope>
    <source>
        <strain evidence="2 3">8-3EHSu</strain>
    </source>
</reference>
<organism evidence="2 3">
    <name type="scientific">Amycolatopsis suaedae</name>
    <dbReference type="NCBI Taxonomy" id="2510978"/>
    <lineage>
        <taxon>Bacteria</taxon>
        <taxon>Bacillati</taxon>
        <taxon>Actinomycetota</taxon>
        <taxon>Actinomycetes</taxon>
        <taxon>Pseudonocardiales</taxon>
        <taxon>Pseudonocardiaceae</taxon>
        <taxon>Amycolatopsis</taxon>
    </lineage>
</organism>
<name>A0A4Q7J432_9PSEU</name>
<protein>
    <submittedName>
        <fullName evidence="2">Uncharacterized protein</fullName>
    </submittedName>
</protein>
<evidence type="ECO:0000313" key="2">
    <source>
        <dbReference type="EMBL" id="RZQ61558.1"/>
    </source>
</evidence>
<proteinExistence type="predicted"/>
<keyword evidence="3" id="KW-1185">Reference proteome</keyword>
<evidence type="ECO:0000313" key="3">
    <source>
        <dbReference type="Proteomes" id="UP000292003"/>
    </source>
</evidence>
<dbReference type="Proteomes" id="UP000292003">
    <property type="component" value="Unassembled WGS sequence"/>
</dbReference>
<dbReference type="OrthoDB" id="3638426at2"/>
<dbReference type="AlphaFoldDB" id="A0A4Q7J432"/>
<feature type="region of interest" description="Disordered" evidence="1">
    <location>
        <begin position="1"/>
        <end position="31"/>
    </location>
</feature>
<sequence>MFAVGCSTAPQPAPPTTTVTQPPPAPPAPDPQAVAWMDQLCGAVHGYRIANNERSKQSESGTVVTKKVLTEHLTQLEELAGKTVRELEALPASPLPEGDAAKQHFLQKYTTSRDIAAEGKRKLAAAGGESGLEAGLQAMQDSQNAVSDAYDPLAPLKPESSPAVTAAAAGAKKCAPAS</sequence>
<accession>A0A4Q7J432</accession>
<gene>
    <name evidence="2" type="ORF">EWH70_23670</name>
</gene>